<name>A0A7J7FXA3_CAMSI</name>
<dbReference type="AlphaFoldDB" id="A0A7J7FXA3"/>
<protein>
    <recommendedName>
        <fullName evidence="3">Transposase MuDR plant domain-containing protein</fullName>
    </recommendedName>
</protein>
<comment type="caution">
    <text evidence="1">The sequence shown here is derived from an EMBL/GenBank/DDBJ whole genome shotgun (WGS) entry which is preliminary data.</text>
</comment>
<dbReference type="PANTHER" id="PTHR31973:SF195">
    <property type="entry name" value="MUDR FAMILY TRANSPOSASE"/>
    <property type="match status" value="1"/>
</dbReference>
<evidence type="ECO:0000313" key="2">
    <source>
        <dbReference type="Proteomes" id="UP000593564"/>
    </source>
</evidence>
<keyword evidence="2" id="KW-1185">Reference proteome</keyword>
<dbReference type="Proteomes" id="UP000593564">
    <property type="component" value="Unassembled WGS sequence"/>
</dbReference>
<accession>A0A7J7FXA3</accession>
<evidence type="ECO:0000313" key="1">
    <source>
        <dbReference type="EMBL" id="KAF5932929.1"/>
    </source>
</evidence>
<proteinExistence type="predicted"/>
<reference evidence="1 2" key="2">
    <citation type="submission" date="2020-07" db="EMBL/GenBank/DDBJ databases">
        <title>Genome assembly of wild tea tree DASZ reveals pedigree and selection history of tea varieties.</title>
        <authorList>
            <person name="Zhang W."/>
        </authorList>
    </citation>
    <scope>NUCLEOTIDE SEQUENCE [LARGE SCALE GENOMIC DNA]</scope>
    <source>
        <strain evidence="2">cv. G240</strain>
        <tissue evidence="1">Leaf</tissue>
    </source>
</reference>
<dbReference type="EMBL" id="JACBKZ010000014">
    <property type="protein sequence ID" value="KAF5932929.1"/>
    <property type="molecule type" value="Genomic_DNA"/>
</dbReference>
<organism evidence="1 2">
    <name type="scientific">Camellia sinensis</name>
    <name type="common">Tea plant</name>
    <name type="synonym">Thea sinensis</name>
    <dbReference type="NCBI Taxonomy" id="4442"/>
    <lineage>
        <taxon>Eukaryota</taxon>
        <taxon>Viridiplantae</taxon>
        <taxon>Streptophyta</taxon>
        <taxon>Embryophyta</taxon>
        <taxon>Tracheophyta</taxon>
        <taxon>Spermatophyta</taxon>
        <taxon>Magnoliopsida</taxon>
        <taxon>eudicotyledons</taxon>
        <taxon>Gunneridae</taxon>
        <taxon>Pentapetalae</taxon>
        <taxon>asterids</taxon>
        <taxon>Ericales</taxon>
        <taxon>Theaceae</taxon>
        <taxon>Camellia</taxon>
    </lineage>
</organism>
<sequence length="343" mass="40029">METVPIIFYWGGNIIRDPDEDVSYDAEPKWIYGVQLGTTLSNLEEMFMSKVASYGESVRLNFKCRYPYRQWQALSKYKILPINDDEALNTFADNDMYGPEVALEDDENELCDEENLLGGSDDDDDKEDNVDAPIDLEKAPIPPRPDIPFYENIHMGGDFDMSSRDVVPRNRIWNAKNPELDKVMIFVDKKQLVHAVKLYHATNNREYKHDCRWWLRASLSRKHGLFEIKQYRGPHHWTTLILALVTLASYLLGQVANEPGMLIKNVIGDIKKTMNYGISYKKAWHARAKAIRMLPKFMHALQTSNPGTIVQWKHRYTRGTTIMPVFHFVFWSFKARHRWLQIL</sequence>
<dbReference type="PANTHER" id="PTHR31973">
    <property type="entry name" value="POLYPROTEIN, PUTATIVE-RELATED"/>
    <property type="match status" value="1"/>
</dbReference>
<reference evidence="2" key="1">
    <citation type="journal article" date="2020" name="Nat. Commun.">
        <title>Genome assembly of wild tea tree DASZ reveals pedigree and selection history of tea varieties.</title>
        <authorList>
            <person name="Zhang W."/>
            <person name="Zhang Y."/>
            <person name="Qiu H."/>
            <person name="Guo Y."/>
            <person name="Wan H."/>
            <person name="Zhang X."/>
            <person name="Scossa F."/>
            <person name="Alseekh S."/>
            <person name="Zhang Q."/>
            <person name="Wang P."/>
            <person name="Xu L."/>
            <person name="Schmidt M.H."/>
            <person name="Jia X."/>
            <person name="Li D."/>
            <person name="Zhu A."/>
            <person name="Guo F."/>
            <person name="Chen W."/>
            <person name="Ni D."/>
            <person name="Usadel B."/>
            <person name="Fernie A.R."/>
            <person name="Wen W."/>
        </authorList>
    </citation>
    <scope>NUCLEOTIDE SEQUENCE [LARGE SCALE GENOMIC DNA]</scope>
    <source>
        <strain evidence="2">cv. G240</strain>
    </source>
</reference>
<evidence type="ECO:0008006" key="3">
    <source>
        <dbReference type="Google" id="ProtNLM"/>
    </source>
</evidence>
<gene>
    <name evidence="1" type="ORF">HYC85_029100</name>
</gene>